<evidence type="ECO:0000259" key="2">
    <source>
        <dbReference type="Pfam" id="PF23055"/>
    </source>
</evidence>
<gene>
    <name evidence="3" type="ORF">ALC57_12524</name>
</gene>
<feature type="region of interest" description="Disordered" evidence="1">
    <location>
        <begin position="103"/>
        <end position="123"/>
    </location>
</feature>
<dbReference type="AlphaFoldDB" id="A0A151J0W4"/>
<accession>A0A151J0W4</accession>
<dbReference type="Pfam" id="PF23055">
    <property type="entry name" value="DUF7041"/>
    <property type="match status" value="1"/>
</dbReference>
<keyword evidence="4" id="KW-1185">Reference proteome</keyword>
<name>A0A151J0W4_9HYME</name>
<sequence length="123" mass="14285">MRMSENTPTDSELWFHIIDRSFQAAGITVDATKFGYALTAIGPRYTAEVHDIIMNPPAERVYKTYGALEAKFNLQLTQMRLALQQKMAEQLGAIRKSIEAISGERRERPRERFRRRVRSRSRL</sequence>
<dbReference type="STRING" id="471704.A0A151J0W4"/>
<dbReference type="InterPro" id="IPR055469">
    <property type="entry name" value="DUF7041"/>
</dbReference>
<dbReference type="EMBL" id="KQ980585">
    <property type="protein sequence ID" value="KYN15257.1"/>
    <property type="molecule type" value="Genomic_DNA"/>
</dbReference>
<evidence type="ECO:0000256" key="1">
    <source>
        <dbReference type="SAM" id="MobiDB-lite"/>
    </source>
</evidence>
<feature type="compositionally biased region" description="Basic residues" evidence="1">
    <location>
        <begin position="111"/>
        <end position="123"/>
    </location>
</feature>
<organism evidence="3 4">
    <name type="scientific">Trachymyrmex cornetzi</name>
    <dbReference type="NCBI Taxonomy" id="471704"/>
    <lineage>
        <taxon>Eukaryota</taxon>
        <taxon>Metazoa</taxon>
        <taxon>Ecdysozoa</taxon>
        <taxon>Arthropoda</taxon>
        <taxon>Hexapoda</taxon>
        <taxon>Insecta</taxon>
        <taxon>Pterygota</taxon>
        <taxon>Neoptera</taxon>
        <taxon>Endopterygota</taxon>
        <taxon>Hymenoptera</taxon>
        <taxon>Apocrita</taxon>
        <taxon>Aculeata</taxon>
        <taxon>Formicoidea</taxon>
        <taxon>Formicidae</taxon>
        <taxon>Myrmicinae</taxon>
        <taxon>Trachymyrmex</taxon>
    </lineage>
</organism>
<evidence type="ECO:0000313" key="3">
    <source>
        <dbReference type="EMBL" id="KYN15257.1"/>
    </source>
</evidence>
<dbReference type="Proteomes" id="UP000078492">
    <property type="component" value="Unassembled WGS sequence"/>
</dbReference>
<feature type="domain" description="DUF7041" evidence="2">
    <location>
        <begin position="7"/>
        <end position="78"/>
    </location>
</feature>
<evidence type="ECO:0000313" key="4">
    <source>
        <dbReference type="Proteomes" id="UP000078492"/>
    </source>
</evidence>
<protein>
    <recommendedName>
        <fullName evidence="2">DUF7041 domain-containing protein</fullName>
    </recommendedName>
</protein>
<reference evidence="3 4" key="1">
    <citation type="submission" date="2015-09" db="EMBL/GenBank/DDBJ databases">
        <title>Trachymyrmex cornetzi WGS genome.</title>
        <authorList>
            <person name="Nygaard S."/>
            <person name="Hu H."/>
            <person name="Boomsma J."/>
            <person name="Zhang G."/>
        </authorList>
    </citation>
    <scope>NUCLEOTIDE SEQUENCE [LARGE SCALE GENOMIC DNA]</scope>
    <source>
        <strain evidence="3">Tcor2-1</strain>
        <tissue evidence="3">Whole body</tissue>
    </source>
</reference>
<proteinExistence type="predicted"/>